<protein>
    <recommendedName>
        <fullName evidence="11">Probable nicotinate-nucleotide adenylyltransferase</fullName>
        <ecNumber evidence="11">2.7.7.18</ecNumber>
    </recommendedName>
    <alternativeName>
        <fullName evidence="11">Deamido-NAD(+) diphosphorylase</fullName>
    </alternativeName>
    <alternativeName>
        <fullName evidence="11">Deamido-NAD(+) pyrophosphorylase</fullName>
    </alternativeName>
    <alternativeName>
        <fullName evidence="11">Nicotinate mononucleotide adenylyltransferase</fullName>
        <shortName evidence="11">NaMN adenylyltransferase</shortName>
    </alternativeName>
</protein>
<evidence type="ECO:0000259" key="12">
    <source>
        <dbReference type="Pfam" id="PF01467"/>
    </source>
</evidence>
<keyword evidence="4 11" id="KW-0662">Pyridine nucleotide biosynthesis</keyword>
<dbReference type="EC" id="2.7.7.18" evidence="11"/>
<comment type="similarity">
    <text evidence="3 11">Belongs to the NadD family.</text>
</comment>
<dbReference type="GO" id="GO:0004515">
    <property type="term" value="F:nicotinate-nucleotide adenylyltransferase activity"/>
    <property type="evidence" value="ECO:0007669"/>
    <property type="project" value="UniProtKB-UniRule"/>
</dbReference>
<keyword evidence="8 11" id="KW-0067">ATP-binding</keyword>
<dbReference type="Gene3D" id="3.40.50.620">
    <property type="entry name" value="HUPs"/>
    <property type="match status" value="1"/>
</dbReference>
<dbReference type="NCBIfam" id="NF000840">
    <property type="entry name" value="PRK00071.1-3"/>
    <property type="match status" value="1"/>
</dbReference>
<comment type="catalytic activity">
    <reaction evidence="10 11">
        <text>nicotinate beta-D-ribonucleotide + ATP + H(+) = deamido-NAD(+) + diphosphate</text>
        <dbReference type="Rhea" id="RHEA:22860"/>
        <dbReference type="ChEBI" id="CHEBI:15378"/>
        <dbReference type="ChEBI" id="CHEBI:30616"/>
        <dbReference type="ChEBI" id="CHEBI:33019"/>
        <dbReference type="ChEBI" id="CHEBI:57502"/>
        <dbReference type="ChEBI" id="CHEBI:58437"/>
        <dbReference type="EC" id="2.7.7.18"/>
    </reaction>
</comment>
<dbReference type="CDD" id="cd02165">
    <property type="entry name" value="NMNAT"/>
    <property type="match status" value="1"/>
</dbReference>
<dbReference type="InterPro" id="IPR005248">
    <property type="entry name" value="NadD/NMNAT"/>
</dbReference>
<dbReference type="PANTHER" id="PTHR39321:SF3">
    <property type="entry name" value="PHOSPHOPANTETHEINE ADENYLYLTRANSFERASE"/>
    <property type="match status" value="1"/>
</dbReference>
<keyword evidence="9 11" id="KW-0520">NAD</keyword>
<reference evidence="13" key="1">
    <citation type="journal article" date="2005" name="Environ. Microbiol.">
        <title>Genetic and functional properties of uncultivated thermophilic crenarchaeotes from a subsurface gold mine as revealed by analysis of genome fragments.</title>
        <authorList>
            <person name="Nunoura T."/>
            <person name="Hirayama H."/>
            <person name="Takami H."/>
            <person name="Oida H."/>
            <person name="Nishi S."/>
            <person name="Shimamura S."/>
            <person name="Suzuki Y."/>
            <person name="Inagaki F."/>
            <person name="Takai K."/>
            <person name="Nealson K.H."/>
            <person name="Horikoshi K."/>
        </authorList>
    </citation>
    <scope>NUCLEOTIDE SEQUENCE</scope>
</reference>
<evidence type="ECO:0000256" key="1">
    <source>
        <dbReference type="ARBA" id="ARBA00002324"/>
    </source>
</evidence>
<accession>H5SGL9</accession>
<keyword evidence="6 11" id="KW-0548">Nucleotidyltransferase</keyword>
<dbReference type="EMBL" id="AP011715">
    <property type="protein sequence ID" value="BAL55305.1"/>
    <property type="molecule type" value="Genomic_DNA"/>
</dbReference>
<dbReference type="InterPro" id="IPR004821">
    <property type="entry name" value="Cyt_trans-like"/>
</dbReference>
<dbReference type="GO" id="GO:0005524">
    <property type="term" value="F:ATP binding"/>
    <property type="evidence" value="ECO:0007669"/>
    <property type="project" value="UniProtKB-KW"/>
</dbReference>
<dbReference type="GO" id="GO:0009435">
    <property type="term" value="P:NAD+ biosynthetic process"/>
    <property type="evidence" value="ECO:0007669"/>
    <property type="project" value="UniProtKB-UniRule"/>
</dbReference>
<proteinExistence type="inferred from homology"/>
<evidence type="ECO:0000256" key="9">
    <source>
        <dbReference type="ARBA" id="ARBA00023027"/>
    </source>
</evidence>
<evidence type="ECO:0000256" key="7">
    <source>
        <dbReference type="ARBA" id="ARBA00022741"/>
    </source>
</evidence>
<evidence type="ECO:0000256" key="3">
    <source>
        <dbReference type="ARBA" id="ARBA00009014"/>
    </source>
</evidence>
<dbReference type="PANTHER" id="PTHR39321">
    <property type="entry name" value="NICOTINATE-NUCLEOTIDE ADENYLYLTRANSFERASE-RELATED"/>
    <property type="match status" value="1"/>
</dbReference>
<dbReference type="SUPFAM" id="SSF52374">
    <property type="entry name" value="Nucleotidylyl transferase"/>
    <property type="match status" value="1"/>
</dbReference>
<dbReference type="HAMAP" id="MF_00244">
    <property type="entry name" value="NaMN_adenylyltr"/>
    <property type="match status" value="1"/>
</dbReference>
<dbReference type="Pfam" id="PF01467">
    <property type="entry name" value="CTP_transf_like"/>
    <property type="match status" value="1"/>
</dbReference>
<evidence type="ECO:0000256" key="5">
    <source>
        <dbReference type="ARBA" id="ARBA00022679"/>
    </source>
</evidence>
<gene>
    <name evidence="11" type="primary">nadD</name>
    <name evidence="13" type="ORF">HGMM_F27B02C07</name>
</gene>
<dbReference type="UniPathway" id="UPA00253">
    <property type="reaction ID" value="UER00332"/>
</dbReference>
<evidence type="ECO:0000256" key="10">
    <source>
        <dbReference type="ARBA" id="ARBA00048721"/>
    </source>
</evidence>
<dbReference type="InterPro" id="IPR014729">
    <property type="entry name" value="Rossmann-like_a/b/a_fold"/>
</dbReference>
<evidence type="ECO:0000256" key="4">
    <source>
        <dbReference type="ARBA" id="ARBA00022642"/>
    </source>
</evidence>
<name>H5SGL9_9BACT</name>
<keyword evidence="5 11" id="KW-0808">Transferase</keyword>
<sequence>MTRLGIFGGSFNPIHLAHLIIADRFVEQVGLECCYFVPAAHPPLKPAGASELAPARDRLAMVEAAIAGHPRFRLDTCEIERGGISYTFDTVVFFRQRFPDAELYLLIGADQVLEFHLWHRWKELLQLVRLCVAPRPSVPRGEFRRRLSRLRAAAPTLLEVPLLEISSTDIRHRLARGLSVRYLVPEPVWRYISEHELYAAP</sequence>
<reference evidence="13" key="2">
    <citation type="journal article" date="2012" name="PLoS ONE">
        <title>A Deeply Branching Thermophilic Bacterium with an Ancient Acetyl-CoA Pathway Dominates a Subsurface Ecosystem.</title>
        <authorList>
            <person name="Takami H."/>
            <person name="Noguchi H."/>
            <person name="Takaki Y."/>
            <person name="Uchiyama I."/>
            <person name="Toyoda A."/>
            <person name="Nishi S."/>
            <person name="Chee G.-J."/>
            <person name="Arai W."/>
            <person name="Nunoura T."/>
            <person name="Itoh T."/>
            <person name="Hattori M."/>
            <person name="Takai K."/>
        </authorList>
    </citation>
    <scope>NUCLEOTIDE SEQUENCE</scope>
</reference>
<evidence type="ECO:0000256" key="11">
    <source>
        <dbReference type="HAMAP-Rule" id="MF_00244"/>
    </source>
</evidence>
<comment type="function">
    <text evidence="1 11">Catalyzes the reversible adenylation of nicotinate mononucleotide (NaMN) to nicotinic acid adenine dinucleotide (NaAD).</text>
</comment>
<evidence type="ECO:0000313" key="13">
    <source>
        <dbReference type="EMBL" id="BAL55305.1"/>
    </source>
</evidence>
<evidence type="ECO:0000256" key="6">
    <source>
        <dbReference type="ARBA" id="ARBA00022695"/>
    </source>
</evidence>
<feature type="domain" description="Cytidyltransferase-like" evidence="12">
    <location>
        <begin position="6"/>
        <end position="173"/>
    </location>
</feature>
<evidence type="ECO:0000256" key="8">
    <source>
        <dbReference type="ARBA" id="ARBA00022840"/>
    </source>
</evidence>
<evidence type="ECO:0000256" key="2">
    <source>
        <dbReference type="ARBA" id="ARBA00005019"/>
    </source>
</evidence>
<comment type="pathway">
    <text evidence="2 11">Cofactor biosynthesis; NAD(+) biosynthesis; deamido-NAD(+) from nicotinate D-ribonucleotide: step 1/1.</text>
</comment>
<organism evidence="13">
    <name type="scientific">uncultured Chlorobiota bacterium</name>
    <dbReference type="NCBI Taxonomy" id="156405"/>
    <lineage>
        <taxon>Bacteria</taxon>
        <taxon>Pseudomonadati</taxon>
        <taxon>Chlorobiota</taxon>
        <taxon>environmental samples</taxon>
    </lineage>
</organism>
<keyword evidence="7 11" id="KW-0547">Nucleotide-binding</keyword>
<dbReference type="AlphaFoldDB" id="H5SGL9"/>
<dbReference type="NCBIfam" id="TIGR00482">
    <property type="entry name" value="nicotinate (nicotinamide) nucleotide adenylyltransferase"/>
    <property type="match status" value="1"/>
</dbReference>